<dbReference type="Pfam" id="PF09820">
    <property type="entry name" value="AAA-ATPase_like"/>
    <property type="match status" value="1"/>
</dbReference>
<sequence length="131" mass="15235">MPIGVASFEQIISGGFTLIDKTLLISEFIKNNNTVLIISHPEKFSKTTNITMLKCFFSVPNLPDNLGYQRALFKETKVMENSEIIQNHFCKHPVIHITFKNYNSCNSWKCIEARLHEELSRLYREHQAFEI</sequence>
<dbReference type="AlphaFoldDB" id="A0A9N9HPK3"/>
<dbReference type="EMBL" id="CAJVPY010008655">
    <property type="protein sequence ID" value="CAG8699055.1"/>
    <property type="molecule type" value="Genomic_DNA"/>
</dbReference>
<feature type="domain" description="AAA-ATPase-like" evidence="1">
    <location>
        <begin position="2"/>
        <end position="127"/>
    </location>
</feature>
<organism evidence="2 3">
    <name type="scientific">Dentiscutata erythropus</name>
    <dbReference type="NCBI Taxonomy" id="1348616"/>
    <lineage>
        <taxon>Eukaryota</taxon>
        <taxon>Fungi</taxon>
        <taxon>Fungi incertae sedis</taxon>
        <taxon>Mucoromycota</taxon>
        <taxon>Glomeromycotina</taxon>
        <taxon>Glomeromycetes</taxon>
        <taxon>Diversisporales</taxon>
        <taxon>Gigasporaceae</taxon>
        <taxon>Dentiscutata</taxon>
    </lineage>
</organism>
<comment type="caution">
    <text evidence="2">The sequence shown here is derived from an EMBL/GenBank/DDBJ whole genome shotgun (WGS) entry which is preliminary data.</text>
</comment>
<evidence type="ECO:0000259" key="1">
    <source>
        <dbReference type="Pfam" id="PF09820"/>
    </source>
</evidence>
<dbReference type="PANTHER" id="PTHR34825">
    <property type="entry name" value="CONSERVED PROTEIN, WITH A WEAK D-GALACTARATE DEHYDRATASE/ALTRONATE HYDROLASE DOMAIN"/>
    <property type="match status" value="1"/>
</dbReference>
<name>A0A9N9HPK3_9GLOM</name>
<dbReference type="InterPro" id="IPR018631">
    <property type="entry name" value="AAA-ATPase-like_dom"/>
</dbReference>
<gene>
    <name evidence="2" type="ORF">DERYTH_LOCUS12872</name>
</gene>
<reference evidence="2" key="1">
    <citation type="submission" date="2021-06" db="EMBL/GenBank/DDBJ databases">
        <authorList>
            <person name="Kallberg Y."/>
            <person name="Tangrot J."/>
            <person name="Rosling A."/>
        </authorList>
    </citation>
    <scope>NUCLEOTIDE SEQUENCE</scope>
    <source>
        <strain evidence="2">MA453B</strain>
    </source>
</reference>
<keyword evidence="3" id="KW-1185">Reference proteome</keyword>
<evidence type="ECO:0000313" key="3">
    <source>
        <dbReference type="Proteomes" id="UP000789405"/>
    </source>
</evidence>
<dbReference type="Proteomes" id="UP000789405">
    <property type="component" value="Unassembled WGS sequence"/>
</dbReference>
<evidence type="ECO:0000313" key="2">
    <source>
        <dbReference type="EMBL" id="CAG8699055.1"/>
    </source>
</evidence>
<proteinExistence type="predicted"/>
<accession>A0A9N9HPK3</accession>
<dbReference type="OrthoDB" id="2400876at2759"/>
<dbReference type="PANTHER" id="PTHR34825:SF1">
    <property type="entry name" value="AAA-ATPASE-LIKE DOMAIN-CONTAINING PROTEIN"/>
    <property type="match status" value="1"/>
</dbReference>
<protein>
    <submittedName>
        <fullName evidence="2">26922_t:CDS:1</fullName>
    </submittedName>
</protein>